<dbReference type="Pfam" id="PF13401">
    <property type="entry name" value="AAA_22"/>
    <property type="match status" value="1"/>
</dbReference>
<reference evidence="3" key="1">
    <citation type="journal article" date="2011" name="Environ. Microbiol.">
        <title>Genomic insights into the metabolic potential of the polycyclic aromatic hydrocarbon degrading sulfate-reducing Deltaproteobacterium N47.</title>
        <authorList>
            <person name="Bergmann F."/>
            <person name="Selesi D."/>
            <person name="Weinmaier T."/>
            <person name="Tischler P."/>
            <person name="Rattei T."/>
            <person name="Meckenstock R.U."/>
        </authorList>
    </citation>
    <scope>NUCLEOTIDE SEQUENCE</scope>
</reference>
<evidence type="ECO:0000313" key="3">
    <source>
        <dbReference type="EMBL" id="CBX28378.1"/>
    </source>
</evidence>
<evidence type="ECO:0000259" key="2">
    <source>
        <dbReference type="Pfam" id="PF13401"/>
    </source>
</evidence>
<dbReference type="InterPro" id="IPR052026">
    <property type="entry name" value="ExeA_AAA_ATPase_DNA-bind"/>
</dbReference>
<sequence length="530" mass="60328">MKETMDYFRILNLNKEPFSNSPEPGFFFQSMKHLGCLQKMELSVRLRRGLNVVIGDVGTGKTTLCRQLILKFSGSENDGNEIETHLLMDPGFTNPIEFLTAIAISFGIPASQSFESQWQFKENIKKYLLQKGIDEDKTVVLIIDEGQKLPDFCIEILREFLNYETNEFKLLQIVIFAQREFEQTLKNHNNFADRVNLFYYLKPLNFRETLGMVRYRIAKAGNTGKSPSLFTYPGLCALYFATKGYPRKIVTLCHQVILALIIQNRSKAGWFVVRSCVKRVSVIHKKGFGWIMAATITALSVVLISSAFFLVETADIKPAKTIQDMEAYRKKIPASKPVEPGLTQKDALQETAAQIPGETPVQEKIMPDLIGKFTIRDGETAWGILKDFYGDFDNELFKKVVLANPHIKNLNKITTGEVLNLPAISAESNPLPLGKYLVRVAADENIQKIYELYNEYKQLLPSLEFLPYWNRTEGMVFAIFLKDGYENTDSARSIIDKLPQPLALNASILGKSDDETLFFADKKDRRFRTK</sequence>
<name>E1YCT4_9BACT</name>
<dbReference type="PANTHER" id="PTHR35894">
    <property type="entry name" value="GENERAL SECRETION PATHWAY PROTEIN A-RELATED"/>
    <property type="match status" value="1"/>
</dbReference>
<evidence type="ECO:0000256" key="1">
    <source>
        <dbReference type="SAM" id="Phobius"/>
    </source>
</evidence>
<feature type="transmembrane region" description="Helical" evidence="1">
    <location>
        <begin position="288"/>
        <end position="311"/>
    </location>
</feature>
<dbReference type="SUPFAM" id="SSF52540">
    <property type="entry name" value="P-loop containing nucleoside triphosphate hydrolases"/>
    <property type="match status" value="1"/>
</dbReference>
<dbReference type="InterPro" id="IPR027417">
    <property type="entry name" value="P-loop_NTPase"/>
</dbReference>
<gene>
    <name evidence="3" type="ORF">N47_G37020</name>
</gene>
<keyword evidence="1" id="KW-0472">Membrane</keyword>
<organism evidence="3">
    <name type="scientific">uncultured Desulfobacterium sp</name>
    <dbReference type="NCBI Taxonomy" id="201089"/>
    <lineage>
        <taxon>Bacteria</taxon>
        <taxon>Pseudomonadati</taxon>
        <taxon>Thermodesulfobacteriota</taxon>
        <taxon>Desulfobacteria</taxon>
        <taxon>Desulfobacterales</taxon>
        <taxon>Desulfobacteriaceae</taxon>
        <taxon>Desulfobacterium</taxon>
        <taxon>environmental samples</taxon>
    </lineage>
</organism>
<dbReference type="Gene3D" id="3.40.50.300">
    <property type="entry name" value="P-loop containing nucleotide triphosphate hydrolases"/>
    <property type="match status" value="1"/>
</dbReference>
<dbReference type="PANTHER" id="PTHR35894:SF1">
    <property type="entry name" value="PHOSPHORIBULOKINASE _ URIDINE KINASE FAMILY"/>
    <property type="match status" value="1"/>
</dbReference>
<feature type="domain" description="ORC1/DEAH AAA+ ATPase" evidence="2">
    <location>
        <begin position="47"/>
        <end position="185"/>
    </location>
</feature>
<keyword evidence="1" id="KW-0812">Transmembrane</keyword>
<proteinExistence type="predicted"/>
<dbReference type="AlphaFoldDB" id="E1YCT4"/>
<protein>
    <recommendedName>
        <fullName evidence="2">ORC1/DEAH AAA+ ATPase domain-containing protein</fullName>
    </recommendedName>
</protein>
<dbReference type="EMBL" id="FR695868">
    <property type="protein sequence ID" value="CBX28378.1"/>
    <property type="molecule type" value="Genomic_DNA"/>
</dbReference>
<dbReference type="InterPro" id="IPR049945">
    <property type="entry name" value="AAA_22"/>
</dbReference>
<dbReference type="InterPro" id="IPR036779">
    <property type="entry name" value="LysM_dom_sf"/>
</dbReference>
<keyword evidence="1" id="KW-1133">Transmembrane helix</keyword>
<dbReference type="GO" id="GO:0016887">
    <property type="term" value="F:ATP hydrolysis activity"/>
    <property type="evidence" value="ECO:0007669"/>
    <property type="project" value="InterPro"/>
</dbReference>
<accession>E1YCT4</accession>
<dbReference type="Gene3D" id="3.10.350.10">
    <property type="entry name" value="LysM domain"/>
    <property type="match status" value="1"/>
</dbReference>